<evidence type="ECO:0000259" key="6">
    <source>
        <dbReference type="PROSITE" id="PS51189"/>
    </source>
</evidence>
<keyword evidence="3" id="KW-0418">Kinase</keyword>
<dbReference type="PANTHER" id="PTHR11139:SF69">
    <property type="entry name" value="SERINE_THREONINE-PROTEIN KINASE ATR"/>
    <property type="match status" value="1"/>
</dbReference>
<dbReference type="GO" id="GO:0000723">
    <property type="term" value="P:telomere maintenance"/>
    <property type="evidence" value="ECO:0007669"/>
    <property type="project" value="TreeGrafter"/>
</dbReference>
<comment type="similarity">
    <text evidence="2">Belongs to the PI3/PI4-kinase family. ATM subfamily.</text>
</comment>
<dbReference type="InterPro" id="IPR003151">
    <property type="entry name" value="PIK-rel_kinase_FAT"/>
</dbReference>
<dbReference type="WBParaSite" id="Hba_20481">
    <property type="protein sequence ID" value="Hba_20481"/>
    <property type="gene ID" value="Hba_20481"/>
</dbReference>
<sequence>MNDLFSQFVRWNEGGARVQSGSPDILIKQTSKEERTSFAEVQLLRAEYMMKAGAVGANDLYQIYLALQRFDVPSEDLHYRVAVFCDGMYSMDTDKVRSDLVTNILKSYANVLRYGRSHLFHAMPRMLTIWLDVSQKKTETLETRNKERLSTPDMDIKDKQDIDKMNKEMIRAFRQLDSYAFYTAFPQLISRIVHPNESVFQTLKIILSELICHYPHQCLWQSIAVYRTGHWCKNIRQERCTQVYQVAKNKDRQIEQLIDQYDYVSALLIGHVQFCYCI</sequence>
<dbReference type="AlphaFoldDB" id="A0A1I7XSL5"/>
<dbReference type="GO" id="GO:0000077">
    <property type="term" value="P:DNA damage checkpoint signaling"/>
    <property type="evidence" value="ECO:0007669"/>
    <property type="project" value="TreeGrafter"/>
</dbReference>
<dbReference type="Pfam" id="PF23593">
    <property type="entry name" value="HEAT_ATR"/>
    <property type="match status" value="1"/>
</dbReference>
<dbReference type="PROSITE" id="PS51189">
    <property type="entry name" value="FAT"/>
    <property type="match status" value="1"/>
</dbReference>
<evidence type="ECO:0000313" key="7">
    <source>
        <dbReference type="Proteomes" id="UP000095283"/>
    </source>
</evidence>
<reference evidence="8" key="1">
    <citation type="submission" date="2016-11" db="UniProtKB">
        <authorList>
            <consortium name="WormBaseParasite"/>
        </authorList>
    </citation>
    <scope>IDENTIFICATION</scope>
</reference>
<feature type="domain" description="FAT" evidence="6">
    <location>
        <begin position="1"/>
        <end position="228"/>
    </location>
</feature>
<evidence type="ECO:0000256" key="5">
    <source>
        <dbReference type="ARBA" id="ARBA00023242"/>
    </source>
</evidence>
<keyword evidence="3" id="KW-0808">Transferase</keyword>
<accession>A0A1I7XSL5</accession>
<dbReference type="InterPro" id="IPR050517">
    <property type="entry name" value="DDR_Repair_Kinase"/>
</dbReference>
<dbReference type="PANTHER" id="PTHR11139">
    <property type="entry name" value="ATAXIA TELANGIECTASIA MUTATED ATM -RELATED"/>
    <property type="match status" value="1"/>
</dbReference>
<dbReference type="Pfam" id="PF02259">
    <property type="entry name" value="FAT"/>
    <property type="match status" value="1"/>
</dbReference>
<comment type="subcellular location">
    <subcellularLocation>
        <location evidence="1">Nucleus</location>
    </subcellularLocation>
</comment>
<evidence type="ECO:0000256" key="3">
    <source>
        <dbReference type="ARBA" id="ARBA00022527"/>
    </source>
</evidence>
<evidence type="ECO:0000313" key="8">
    <source>
        <dbReference type="WBParaSite" id="Hba_20481"/>
    </source>
</evidence>
<dbReference type="GO" id="GO:0004674">
    <property type="term" value="F:protein serine/threonine kinase activity"/>
    <property type="evidence" value="ECO:0007669"/>
    <property type="project" value="UniProtKB-KW"/>
</dbReference>
<dbReference type="Proteomes" id="UP000095283">
    <property type="component" value="Unplaced"/>
</dbReference>
<dbReference type="InterPro" id="IPR014009">
    <property type="entry name" value="PIK_FAT"/>
</dbReference>
<dbReference type="GO" id="GO:0005694">
    <property type="term" value="C:chromosome"/>
    <property type="evidence" value="ECO:0007669"/>
    <property type="project" value="TreeGrafter"/>
</dbReference>
<dbReference type="GO" id="GO:0005634">
    <property type="term" value="C:nucleus"/>
    <property type="evidence" value="ECO:0007669"/>
    <property type="project" value="UniProtKB-SubCell"/>
</dbReference>
<dbReference type="InterPro" id="IPR057564">
    <property type="entry name" value="HEAT_ATR"/>
</dbReference>
<evidence type="ECO:0000256" key="4">
    <source>
        <dbReference type="ARBA" id="ARBA00022763"/>
    </source>
</evidence>
<protein>
    <submittedName>
        <fullName evidence="8">FAT domain-containing protein</fullName>
    </submittedName>
</protein>
<evidence type="ECO:0000256" key="2">
    <source>
        <dbReference type="ARBA" id="ARBA00010769"/>
    </source>
</evidence>
<proteinExistence type="inferred from homology"/>
<name>A0A1I7XSL5_HETBA</name>
<dbReference type="GO" id="GO:0006281">
    <property type="term" value="P:DNA repair"/>
    <property type="evidence" value="ECO:0007669"/>
    <property type="project" value="TreeGrafter"/>
</dbReference>
<keyword evidence="7" id="KW-1185">Reference proteome</keyword>
<evidence type="ECO:0000256" key="1">
    <source>
        <dbReference type="ARBA" id="ARBA00004123"/>
    </source>
</evidence>
<organism evidence="7 8">
    <name type="scientific">Heterorhabditis bacteriophora</name>
    <name type="common">Entomopathogenic nematode worm</name>
    <dbReference type="NCBI Taxonomy" id="37862"/>
    <lineage>
        <taxon>Eukaryota</taxon>
        <taxon>Metazoa</taxon>
        <taxon>Ecdysozoa</taxon>
        <taxon>Nematoda</taxon>
        <taxon>Chromadorea</taxon>
        <taxon>Rhabditida</taxon>
        <taxon>Rhabditina</taxon>
        <taxon>Rhabditomorpha</taxon>
        <taxon>Strongyloidea</taxon>
        <taxon>Heterorhabditidae</taxon>
        <taxon>Heterorhabditis</taxon>
    </lineage>
</organism>
<keyword evidence="3" id="KW-0723">Serine/threonine-protein kinase</keyword>
<keyword evidence="5" id="KW-0539">Nucleus</keyword>
<keyword evidence="4" id="KW-0227">DNA damage</keyword>